<dbReference type="KEGG" id="lab:LA76x_0982"/>
<accession>A0A0S2F6F7</accession>
<dbReference type="PANTHER" id="PTHR13572">
    <property type="entry name" value="ENDO-ALPHA-1,2-MANNOSIDASE"/>
    <property type="match status" value="1"/>
</dbReference>
<evidence type="ECO:0000313" key="9">
    <source>
        <dbReference type="EMBL" id="ALN79143.1"/>
    </source>
</evidence>
<keyword evidence="3" id="KW-0378">Hydrolase</keyword>
<dbReference type="PANTHER" id="PTHR13572:SF4">
    <property type="entry name" value="RE57134P"/>
    <property type="match status" value="1"/>
</dbReference>
<keyword evidence="10" id="KW-1185">Reference proteome</keyword>
<proteinExistence type="predicted"/>
<feature type="chain" id="PRO_5006596733" evidence="8">
    <location>
        <begin position="31"/>
        <end position="385"/>
    </location>
</feature>
<gene>
    <name evidence="9" type="ORF">LA76x_0982</name>
</gene>
<feature type="signal peptide" evidence="8">
    <location>
        <begin position="1"/>
        <end position="30"/>
    </location>
</feature>
<dbReference type="GO" id="GO:0004559">
    <property type="term" value="F:alpha-mannosidase activity"/>
    <property type="evidence" value="ECO:0007669"/>
    <property type="project" value="TreeGrafter"/>
</dbReference>
<keyword evidence="8" id="KW-0732">Signal</keyword>
<evidence type="ECO:0000256" key="8">
    <source>
        <dbReference type="SAM" id="SignalP"/>
    </source>
</evidence>
<evidence type="ECO:0000256" key="7">
    <source>
        <dbReference type="ARBA" id="ARBA00023136"/>
    </source>
</evidence>
<dbReference type="Pfam" id="PF16317">
    <property type="entry name" value="Glyco_hydro_99"/>
    <property type="match status" value="1"/>
</dbReference>
<dbReference type="OrthoDB" id="976137at2"/>
<sequence>MSCFTSKERTTMLKKSLMLACALFASNAQASWPNSADRLSKKLVFAEYHPWVATPTVDGFWARWNETGHKPNLNDVESMFWPLDGLYSEGDCAAIKSQAVDLNGNVTAAGIDVLIIDWVNVYQNEQQRVEKILSCTTTPAVVMVDQNWTVTPSFQEVITRLETVIGWYASKPDLYPTYYRDPASGAPVFIVFDPGAAGTTAQWNAKIDYYKTLSPKGIFIAGLSSNTSAAWVLASHFDGAIQLAGKTAASDESSYESTLSVLYGPGSRNQFLIGEAIPGFDDSANCYSTSPVLDRQAGVVFDTKWSGLLTTNWNGHKLDGAYVMYNNDGEGAGIEPASPIPPTRAPGFESCDGKISNRYKTYAPLPATYYLDRNAFWANQFRISP</sequence>
<dbReference type="Proteomes" id="UP000060787">
    <property type="component" value="Chromosome"/>
</dbReference>
<evidence type="ECO:0000256" key="1">
    <source>
        <dbReference type="ARBA" id="ARBA00004323"/>
    </source>
</evidence>
<evidence type="ECO:0000256" key="6">
    <source>
        <dbReference type="ARBA" id="ARBA00023034"/>
    </source>
</evidence>
<protein>
    <submittedName>
        <fullName evidence="9">Uncharacterized protein</fullName>
    </submittedName>
</protein>
<keyword evidence="2" id="KW-0812">Transmembrane</keyword>
<comment type="subcellular location">
    <subcellularLocation>
        <location evidence="1">Golgi apparatus membrane</location>
        <topology evidence="1">Single-pass type II membrane protein</topology>
    </subcellularLocation>
</comment>
<keyword evidence="4" id="KW-0735">Signal-anchor</keyword>
<evidence type="ECO:0000256" key="2">
    <source>
        <dbReference type="ARBA" id="ARBA00022692"/>
    </source>
</evidence>
<dbReference type="EMBL" id="CP011129">
    <property type="protein sequence ID" value="ALN79143.1"/>
    <property type="molecule type" value="Genomic_DNA"/>
</dbReference>
<dbReference type="InterPro" id="IPR026071">
    <property type="entry name" value="Glyco_Hydrolase_99"/>
</dbReference>
<evidence type="ECO:0000256" key="5">
    <source>
        <dbReference type="ARBA" id="ARBA00022989"/>
    </source>
</evidence>
<keyword evidence="5" id="KW-1133">Transmembrane helix</keyword>
<dbReference type="STRING" id="84531.LA76x_0982"/>
<evidence type="ECO:0000256" key="3">
    <source>
        <dbReference type="ARBA" id="ARBA00022801"/>
    </source>
</evidence>
<dbReference type="Gene3D" id="3.20.20.80">
    <property type="entry name" value="Glycosidases"/>
    <property type="match status" value="1"/>
</dbReference>
<keyword evidence="6" id="KW-0333">Golgi apparatus</keyword>
<keyword evidence="7" id="KW-0472">Membrane</keyword>
<organism evidence="9 10">
    <name type="scientific">Lysobacter antibioticus</name>
    <dbReference type="NCBI Taxonomy" id="84531"/>
    <lineage>
        <taxon>Bacteria</taxon>
        <taxon>Pseudomonadati</taxon>
        <taxon>Pseudomonadota</taxon>
        <taxon>Gammaproteobacteria</taxon>
        <taxon>Lysobacterales</taxon>
        <taxon>Lysobacteraceae</taxon>
        <taxon>Lysobacter</taxon>
    </lineage>
</organism>
<evidence type="ECO:0000313" key="10">
    <source>
        <dbReference type="Proteomes" id="UP000060787"/>
    </source>
</evidence>
<dbReference type="AlphaFoldDB" id="A0A0S2F6F7"/>
<dbReference type="PATRIC" id="fig|84531.8.peg.1011"/>
<reference evidence="9 10" key="1">
    <citation type="journal article" date="2015" name="BMC Genomics">
        <title>Comparative genomics and metabolic profiling of the genus Lysobacter.</title>
        <authorList>
            <person name="de Bruijn I."/>
            <person name="Cheng X."/>
            <person name="de Jager V."/>
            <person name="Exposito R.G."/>
            <person name="Watrous J."/>
            <person name="Patel N."/>
            <person name="Postma J."/>
            <person name="Dorrestein P.C."/>
            <person name="Kobayashi D."/>
            <person name="Raaijmakers J.M."/>
        </authorList>
    </citation>
    <scope>NUCLEOTIDE SEQUENCE [LARGE SCALE GENOMIC DNA]</scope>
    <source>
        <strain evidence="9 10">76</strain>
    </source>
</reference>
<name>A0A0S2F6F7_LYSAN</name>
<evidence type="ECO:0000256" key="4">
    <source>
        <dbReference type="ARBA" id="ARBA00022968"/>
    </source>
</evidence>